<evidence type="ECO:0000313" key="4">
    <source>
        <dbReference type="EMBL" id="CAB4181690.1"/>
    </source>
</evidence>
<dbReference type="EMBL" id="LR796833">
    <property type="protein sequence ID" value="CAB4168722.1"/>
    <property type="molecule type" value="Genomic_DNA"/>
</dbReference>
<dbReference type="EMBL" id="LR797372">
    <property type="protein sequence ID" value="CAB4210650.1"/>
    <property type="molecule type" value="Genomic_DNA"/>
</dbReference>
<sequence length="100" mass="11448">MNRIRGHIKYPVIEKKEVPQETKAEPVLNNLKPFRIWTKSESEYLKKVYANTPIASVAEYLKRTIASVSHQAHKLGITTSSRGSKSHRLGTANWGWRKGF</sequence>
<dbReference type="EMBL" id="LR796633">
    <property type="protein sequence ID" value="CAB4156448.1"/>
    <property type="molecule type" value="Genomic_DNA"/>
</dbReference>
<evidence type="ECO:0000313" key="2">
    <source>
        <dbReference type="EMBL" id="CAB4156448.1"/>
    </source>
</evidence>
<evidence type="ECO:0000313" key="3">
    <source>
        <dbReference type="EMBL" id="CAB4168722.1"/>
    </source>
</evidence>
<protein>
    <submittedName>
        <fullName evidence="5">Uncharacterized protein</fullName>
    </submittedName>
</protein>
<reference evidence="5" key="1">
    <citation type="submission" date="2020-05" db="EMBL/GenBank/DDBJ databases">
        <authorList>
            <person name="Chiriac C."/>
            <person name="Salcher M."/>
            <person name="Ghai R."/>
            <person name="Kavagutti S V."/>
        </authorList>
    </citation>
    <scope>NUCLEOTIDE SEQUENCE</scope>
</reference>
<accession>A0A6J5RMB4</accession>
<feature type="region of interest" description="Disordered" evidence="1">
    <location>
        <begin position="77"/>
        <end position="100"/>
    </location>
</feature>
<gene>
    <name evidence="4" type="ORF">UFOVP1069_58</name>
    <name evidence="5" type="ORF">UFOVP1301_9</name>
    <name evidence="6" type="ORF">UFOVP1415_32</name>
    <name evidence="2" type="ORF">UFOVP663_66</name>
    <name evidence="3" type="ORF">UFOVP894_42</name>
</gene>
<evidence type="ECO:0000313" key="5">
    <source>
        <dbReference type="EMBL" id="CAB4195397.1"/>
    </source>
</evidence>
<name>A0A6J5RMB4_9CAUD</name>
<evidence type="ECO:0000313" key="6">
    <source>
        <dbReference type="EMBL" id="CAB4210650.1"/>
    </source>
</evidence>
<dbReference type="EMBL" id="LR797249">
    <property type="protein sequence ID" value="CAB4195397.1"/>
    <property type="molecule type" value="Genomic_DNA"/>
</dbReference>
<organism evidence="5">
    <name type="scientific">uncultured Caudovirales phage</name>
    <dbReference type="NCBI Taxonomy" id="2100421"/>
    <lineage>
        <taxon>Viruses</taxon>
        <taxon>Duplodnaviria</taxon>
        <taxon>Heunggongvirae</taxon>
        <taxon>Uroviricota</taxon>
        <taxon>Caudoviricetes</taxon>
        <taxon>Peduoviridae</taxon>
        <taxon>Maltschvirus</taxon>
        <taxon>Maltschvirus maltsch</taxon>
    </lineage>
</organism>
<proteinExistence type="predicted"/>
<evidence type="ECO:0000256" key="1">
    <source>
        <dbReference type="SAM" id="MobiDB-lite"/>
    </source>
</evidence>
<dbReference type="EMBL" id="LR797012">
    <property type="protein sequence ID" value="CAB4181690.1"/>
    <property type="molecule type" value="Genomic_DNA"/>
</dbReference>